<protein>
    <submittedName>
        <fullName evidence="1">Uncharacterized protein</fullName>
    </submittedName>
</protein>
<dbReference type="EMBL" id="BMOK01000008">
    <property type="protein sequence ID" value="GGL56199.1"/>
    <property type="molecule type" value="Genomic_DNA"/>
</dbReference>
<reference evidence="1" key="2">
    <citation type="submission" date="2020-09" db="EMBL/GenBank/DDBJ databases">
        <authorList>
            <person name="Sun Q."/>
            <person name="Ohkuma M."/>
        </authorList>
    </citation>
    <scope>NUCLEOTIDE SEQUENCE</scope>
    <source>
        <strain evidence="1">JCM 15325</strain>
    </source>
</reference>
<keyword evidence="2" id="KW-1185">Reference proteome</keyword>
<gene>
    <name evidence="1" type="ORF">GCM10007968_20370</name>
</gene>
<name>A0A917S3U6_9BACL</name>
<organism evidence="1 2">
    <name type="scientific">Sporolactobacillus putidus</name>
    <dbReference type="NCBI Taxonomy" id="492735"/>
    <lineage>
        <taxon>Bacteria</taxon>
        <taxon>Bacillati</taxon>
        <taxon>Bacillota</taxon>
        <taxon>Bacilli</taxon>
        <taxon>Bacillales</taxon>
        <taxon>Sporolactobacillaceae</taxon>
        <taxon>Sporolactobacillus</taxon>
    </lineage>
</organism>
<accession>A0A917S3U6</accession>
<proteinExistence type="predicted"/>
<reference evidence="1" key="1">
    <citation type="journal article" date="2014" name="Int. J. Syst. Evol. Microbiol.">
        <title>Complete genome sequence of Corynebacterium casei LMG S-19264T (=DSM 44701T), isolated from a smear-ripened cheese.</title>
        <authorList>
            <consortium name="US DOE Joint Genome Institute (JGI-PGF)"/>
            <person name="Walter F."/>
            <person name="Albersmeier A."/>
            <person name="Kalinowski J."/>
            <person name="Ruckert C."/>
        </authorList>
    </citation>
    <scope>NUCLEOTIDE SEQUENCE</scope>
    <source>
        <strain evidence="1">JCM 15325</strain>
    </source>
</reference>
<dbReference type="Proteomes" id="UP000654670">
    <property type="component" value="Unassembled WGS sequence"/>
</dbReference>
<sequence>MLNPLLFRQILEKEIENSSKKSSIGILRKFDYWHQLSNSKPIYIFFSSVYYSIRGFAKEKINKA</sequence>
<comment type="caution">
    <text evidence="1">The sequence shown here is derived from an EMBL/GenBank/DDBJ whole genome shotgun (WGS) entry which is preliminary data.</text>
</comment>
<evidence type="ECO:0000313" key="2">
    <source>
        <dbReference type="Proteomes" id="UP000654670"/>
    </source>
</evidence>
<evidence type="ECO:0000313" key="1">
    <source>
        <dbReference type="EMBL" id="GGL56199.1"/>
    </source>
</evidence>
<dbReference type="AlphaFoldDB" id="A0A917S3U6"/>